<keyword evidence="3" id="KW-1185">Reference proteome</keyword>
<reference evidence="2 3" key="1">
    <citation type="submission" date="2024-05" db="EMBL/GenBank/DDBJ databases">
        <title>Genetic variation in Jamaican populations of the coffee berry borer (Hypothenemus hampei).</title>
        <authorList>
            <person name="Errbii M."/>
            <person name="Myrie A."/>
        </authorList>
    </citation>
    <scope>NUCLEOTIDE SEQUENCE [LARGE SCALE GENOMIC DNA]</scope>
    <source>
        <strain evidence="2">JA-Hopewell-2020-01-JO</strain>
        <tissue evidence="2">Whole body</tissue>
    </source>
</reference>
<dbReference type="AlphaFoldDB" id="A0ABD1FA73"/>
<dbReference type="Proteomes" id="UP001566132">
    <property type="component" value="Unassembled WGS sequence"/>
</dbReference>
<proteinExistence type="predicted"/>
<evidence type="ECO:0000313" key="2">
    <source>
        <dbReference type="EMBL" id="KAL1514333.1"/>
    </source>
</evidence>
<evidence type="ECO:0000256" key="1">
    <source>
        <dbReference type="SAM" id="MobiDB-lite"/>
    </source>
</evidence>
<sequence>MDNFVIATSSYAIWFQSSLHLGLVKHGTVGNSESSIDRNQQSGSNVASRTASETLQIPPSTSSGYHTGAKFRHGLLQLMIHTIDPLHDGQYAGRPIISFITSVKKKGTWLMSAKRAIFQKAQDRLARRFNISPIYFLRVKTVNAGVERILRCAELKESTLETTFENRSTSVRTLASQSISSKTKIFYILSITVVLLSSSTVS</sequence>
<protein>
    <submittedName>
        <fullName evidence="2">Uncharacterized protein</fullName>
    </submittedName>
</protein>
<evidence type="ECO:0000313" key="3">
    <source>
        <dbReference type="Proteomes" id="UP001566132"/>
    </source>
</evidence>
<comment type="caution">
    <text evidence="2">The sequence shown here is derived from an EMBL/GenBank/DDBJ whole genome shotgun (WGS) entry which is preliminary data.</text>
</comment>
<gene>
    <name evidence="2" type="ORF">ABEB36_003606</name>
</gene>
<name>A0ABD1FA73_HYPHA</name>
<accession>A0ABD1FA73</accession>
<dbReference type="EMBL" id="JBDJPC010000002">
    <property type="protein sequence ID" value="KAL1514333.1"/>
    <property type="molecule type" value="Genomic_DNA"/>
</dbReference>
<organism evidence="2 3">
    <name type="scientific">Hypothenemus hampei</name>
    <name type="common">Coffee berry borer</name>
    <dbReference type="NCBI Taxonomy" id="57062"/>
    <lineage>
        <taxon>Eukaryota</taxon>
        <taxon>Metazoa</taxon>
        <taxon>Ecdysozoa</taxon>
        <taxon>Arthropoda</taxon>
        <taxon>Hexapoda</taxon>
        <taxon>Insecta</taxon>
        <taxon>Pterygota</taxon>
        <taxon>Neoptera</taxon>
        <taxon>Endopterygota</taxon>
        <taxon>Coleoptera</taxon>
        <taxon>Polyphaga</taxon>
        <taxon>Cucujiformia</taxon>
        <taxon>Curculionidae</taxon>
        <taxon>Scolytinae</taxon>
        <taxon>Hypothenemus</taxon>
    </lineage>
</organism>
<feature type="region of interest" description="Disordered" evidence="1">
    <location>
        <begin position="30"/>
        <end position="65"/>
    </location>
</feature>